<dbReference type="KEGG" id="tvs:TRAVEDRAFT_136216"/>
<evidence type="ECO:0000256" key="2">
    <source>
        <dbReference type="ARBA" id="ARBA00009765"/>
    </source>
</evidence>
<keyword evidence="6 9" id="KW-1133">Transmembrane helix</keyword>
<dbReference type="OMA" id="HCIIITE"/>
<feature type="transmembrane region" description="Helical" evidence="9">
    <location>
        <begin position="446"/>
        <end position="463"/>
    </location>
</feature>
<protein>
    <recommendedName>
        <fullName evidence="12">Cora-domain-containing protein</fullName>
    </recommendedName>
</protein>
<evidence type="ECO:0000256" key="1">
    <source>
        <dbReference type="ARBA" id="ARBA00004651"/>
    </source>
</evidence>
<evidence type="ECO:0000256" key="5">
    <source>
        <dbReference type="ARBA" id="ARBA00022692"/>
    </source>
</evidence>
<dbReference type="GeneID" id="19408879"/>
<keyword evidence="5 9" id="KW-0812">Transmembrane</keyword>
<evidence type="ECO:0000256" key="4">
    <source>
        <dbReference type="ARBA" id="ARBA00022475"/>
    </source>
</evidence>
<sequence length="511" mass="59122">TPTERFRSVVRRLIHMRKTIRLVGIEPRSAATLLNYSHIRQRCTIGIMDYSSIRADAQRMRNAEFVRFLKNDRASRRAPWAKVRWINVCGISWDVVSALALKYDLHPLSLESVLQQRGNARSKADYYNEHLFLRVLCHRLSDDDAHASISIQNDDGDDDQEEDQEEREDEDQEFQSERTDVENLPASRRTRFADAQDVKANKDARNRALLHELKRGDRVNVTVSPLCIFLMRDGTVISIHQDNTRDFTAPISQRLWQSQAGLRATADPSLLVQSLLDLVVDHALAVIDEYQRRVLKLEQAVLIKPSMKIVRQLHILQGDLILHKRTLEPITTVVYGLRRYDLDRVTALGQHDDPNAKVEGYMSHKANIYLADVHDHMEYILTSLDMIAGITDNLINYAFNMASYDMNETMRQLTLATIIFLPLTLLTGYFGMNFKVMSIHHLSDTFFWEVAMPTMVVAVVLFLQNDIKRMVHYLSKRMTRHRIKKVRALSMSGRGARVLMSLPQNYRYKYV</sequence>
<dbReference type="Gene3D" id="3.30.460.20">
    <property type="entry name" value="CorA soluble domain-like"/>
    <property type="match status" value="1"/>
</dbReference>
<dbReference type="PANTHER" id="PTHR46494:SF1">
    <property type="entry name" value="CORA FAMILY METAL ION TRANSPORTER (EUROFUNG)"/>
    <property type="match status" value="1"/>
</dbReference>
<dbReference type="GO" id="GO:0015095">
    <property type="term" value="F:magnesium ion transmembrane transporter activity"/>
    <property type="evidence" value="ECO:0007669"/>
    <property type="project" value="TreeGrafter"/>
</dbReference>
<dbReference type="RefSeq" id="XP_008045193.1">
    <property type="nucleotide sequence ID" value="XM_008047002.1"/>
</dbReference>
<dbReference type="Proteomes" id="UP000054317">
    <property type="component" value="Unassembled WGS sequence"/>
</dbReference>
<comment type="subcellular location">
    <subcellularLocation>
        <location evidence="1">Cell membrane</location>
        <topology evidence="1">Multi-pass membrane protein</topology>
    </subcellularLocation>
</comment>
<feature type="transmembrane region" description="Helical" evidence="9">
    <location>
        <begin position="413"/>
        <end position="434"/>
    </location>
</feature>
<dbReference type="GO" id="GO:0005886">
    <property type="term" value="C:plasma membrane"/>
    <property type="evidence" value="ECO:0007669"/>
    <property type="project" value="UniProtKB-SubCell"/>
</dbReference>
<feature type="compositionally biased region" description="Acidic residues" evidence="8">
    <location>
        <begin position="154"/>
        <end position="174"/>
    </location>
</feature>
<dbReference type="AlphaFoldDB" id="R7SB17"/>
<keyword evidence="3" id="KW-0813">Transport</keyword>
<dbReference type="Pfam" id="PF01544">
    <property type="entry name" value="CorA"/>
    <property type="match status" value="1"/>
</dbReference>
<dbReference type="Gene3D" id="1.20.58.340">
    <property type="entry name" value="Magnesium transport protein CorA, transmembrane region"/>
    <property type="match status" value="2"/>
</dbReference>
<dbReference type="SUPFAM" id="SSF144083">
    <property type="entry name" value="Magnesium transport protein CorA, transmembrane region"/>
    <property type="match status" value="1"/>
</dbReference>
<accession>R7SB17</accession>
<evidence type="ECO:0000256" key="3">
    <source>
        <dbReference type="ARBA" id="ARBA00022448"/>
    </source>
</evidence>
<evidence type="ECO:0000256" key="9">
    <source>
        <dbReference type="SAM" id="Phobius"/>
    </source>
</evidence>
<feature type="non-terminal residue" evidence="10">
    <location>
        <position position="1"/>
    </location>
</feature>
<evidence type="ECO:0000256" key="8">
    <source>
        <dbReference type="SAM" id="MobiDB-lite"/>
    </source>
</evidence>
<feature type="region of interest" description="Disordered" evidence="8">
    <location>
        <begin position="148"/>
        <end position="187"/>
    </location>
</feature>
<evidence type="ECO:0000313" key="10">
    <source>
        <dbReference type="EMBL" id="EIW52109.1"/>
    </source>
</evidence>
<evidence type="ECO:0000256" key="6">
    <source>
        <dbReference type="ARBA" id="ARBA00022989"/>
    </source>
</evidence>
<name>R7SB17_TRAVS</name>
<dbReference type="InterPro" id="IPR045861">
    <property type="entry name" value="CorA_cytoplasmic_dom"/>
</dbReference>
<dbReference type="SUPFAM" id="SSF143865">
    <property type="entry name" value="CorA soluble domain-like"/>
    <property type="match status" value="1"/>
</dbReference>
<dbReference type="GO" id="GO:0015087">
    <property type="term" value="F:cobalt ion transmembrane transporter activity"/>
    <property type="evidence" value="ECO:0007669"/>
    <property type="project" value="TreeGrafter"/>
</dbReference>
<dbReference type="PANTHER" id="PTHR46494">
    <property type="entry name" value="CORA FAMILY METAL ION TRANSPORTER (EUROFUNG)"/>
    <property type="match status" value="1"/>
</dbReference>
<dbReference type="InterPro" id="IPR045863">
    <property type="entry name" value="CorA_TM1_TM2"/>
</dbReference>
<keyword evidence="7 9" id="KW-0472">Membrane</keyword>
<proteinExistence type="inferred from homology"/>
<dbReference type="GO" id="GO:0050897">
    <property type="term" value="F:cobalt ion binding"/>
    <property type="evidence" value="ECO:0007669"/>
    <property type="project" value="TreeGrafter"/>
</dbReference>
<gene>
    <name evidence="10" type="ORF">TRAVEDRAFT_136216</name>
</gene>
<dbReference type="OrthoDB" id="165352at2759"/>
<dbReference type="InterPro" id="IPR002523">
    <property type="entry name" value="MgTranspt_CorA/ZnTranspt_ZntB"/>
</dbReference>
<keyword evidence="4" id="KW-1003">Cell membrane</keyword>
<comment type="similarity">
    <text evidence="2">Belongs to the CorA metal ion transporter (MIT) (TC 1.A.35) family.</text>
</comment>
<keyword evidence="11" id="KW-1185">Reference proteome</keyword>
<dbReference type="GO" id="GO:0000287">
    <property type="term" value="F:magnesium ion binding"/>
    <property type="evidence" value="ECO:0007669"/>
    <property type="project" value="TreeGrafter"/>
</dbReference>
<dbReference type="EMBL" id="JH711797">
    <property type="protein sequence ID" value="EIW52109.1"/>
    <property type="molecule type" value="Genomic_DNA"/>
</dbReference>
<organism evidence="10 11">
    <name type="scientific">Trametes versicolor (strain FP-101664)</name>
    <name type="common">White-rot fungus</name>
    <name type="synonym">Coriolus versicolor</name>
    <dbReference type="NCBI Taxonomy" id="717944"/>
    <lineage>
        <taxon>Eukaryota</taxon>
        <taxon>Fungi</taxon>
        <taxon>Dikarya</taxon>
        <taxon>Basidiomycota</taxon>
        <taxon>Agaricomycotina</taxon>
        <taxon>Agaricomycetes</taxon>
        <taxon>Polyporales</taxon>
        <taxon>Polyporaceae</taxon>
        <taxon>Trametes</taxon>
    </lineage>
</organism>
<evidence type="ECO:0000313" key="11">
    <source>
        <dbReference type="Proteomes" id="UP000054317"/>
    </source>
</evidence>
<evidence type="ECO:0008006" key="12">
    <source>
        <dbReference type="Google" id="ProtNLM"/>
    </source>
</evidence>
<reference evidence="11" key="1">
    <citation type="journal article" date="2012" name="Science">
        <title>The Paleozoic origin of enzymatic lignin decomposition reconstructed from 31 fungal genomes.</title>
        <authorList>
            <person name="Floudas D."/>
            <person name="Binder M."/>
            <person name="Riley R."/>
            <person name="Barry K."/>
            <person name="Blanchette R.A."/>
            <person name="Henrissat B."/>
            <person name="Martinez A.T."/>
            <person name="Otillar R."/>
            <person name="Spatafora J.W."/>
            <person name="Yadav J.S."/>
            <person name="Aerts A."/>
            <person name="Benoit I."/>
            <person name="Boyd A."/>
            <person name="Carlson A."/>
            <person name="Copeland A."/>
            <person name="Coutinho P.M."/>
            <person name="de Vries R.P."/>
            <person name="Ferreira P."/>
            <person name="Findley K."/>
            <person name="Foster B."/>
            <person name="Gaskell J."/>
            <person name="Glotzer D."/>
            <person name="Gorecki P."/>
            <person name="Heitman J."/>
            <person name="Hesse C."/>
            <person name="Hori C."/>
            <person name="Igarashi K."/>
            <person name="Jurgens J.A."/>
            <person name="Kallen N."/>
            <person name="Kersten P."/>
            <person name="Kohler A."/>
            <person name="Kuees U."/>
            <person name="Kumar T.K.A."/>
            <person name="Kuo A."/>
            <person name="LaButti K."/>
            <person name="Larrondo L.F."/>
            <person name="Lindquist E."/>
            <person name="Ling A."/>
            <person name="Lombard V."/>
            <person name="Lucas S."/>
            <person name="Lundell T."/>
            <person name="Martin R."/>
            <person name="McLaughlin D.J."/>
            <person name="Morgenstern I."/>
            <person name="Morin E."/>
            <person name="Murat C."/>
            <person name="Nagy L.G."/>
            <person name="Nolan M."/>
            <person name="Ohm R.A."/>
            <person name="Patyshakuliyeva A."/>
            <person name="Rokas A."/>
            <person name="Ruiz-Duenas F.J."/>
            <person name="Sabat G."/>
            <person name="Salamov A."/>
            <person name="Samejima M."/>
            <person name="Schmutz J."/>
            <person name="Slot J.C."/>
            <person name="St John F."/>
            <person name="Stenlid J."/>
            <person name="Sun H."/>
            <person name="Sun S."/>
            <person name="Syed K."/>
            <person name="Tsang A."/>
            <person name="Wiebenga A."/>
            <person name="Young D."/>
            <person name="Pisabarro A."/>
            <person name="Eastwood D.C."/>
            <person name="Martin F."/>
            <person name="Cullen D."/>
            <person name="Grigoriev I.V."/>
            <person name="Hibbett D.S."/>
        </authorList>
    </citation>
    <scope>NUCLEOTIDE SEQUENCE [LARGE SCALE GENOMIC DNA]</scope>
    <source>
        <strain evidence="11">FP-101664</strain>
    </source>
</reference>
<evidence type="ECO:0000256" key="7">
    <source>
        <dbReference type="ARBA" id="ARBA00023136"/>
    </source>
</evidence>